<proteinExistence type="inferred from homology"/>
<dbReference type="GO" id="GO:1990904">
    <property type="term" value="C:ribonucleoprotein complex"/>
    <property type="evidence" value="ECO:0007669"/>
    <property type="project" value="UniProtKB-KW"/>
</dbReference>
<evidence type="ECO:0000256" key="1">
    <source>
        <dbReference type="ARBA" id="ARBA00009312"/>
    </source>
</evidence>
<protein>
    <recommendedName>
        <fullName evidence="4">Small ribosomal subunit protein eS6</fullName>
    </recommendedName>
    <alternativeName>
        <fullName evidence="5">40S ribosomal protein S6</fullName>
    </alternativeName>
</protein>
<dbReference type="PANTHER" id="PTHR11502">
    <property type="entry name" value="40S RIBOSOMAL PROTEIN S6"/>
    <property type="match status" value="1"/>
</dbReference>
<dbReference type="AlphaFoldDB" id="A0A8C3YSW2"/>
<evidence type="ECO:0000256" key="2">
    <source>
        <dbReference type="ARBA" id="ARBA00022980"/>
    </source>
</evidence>
<reference evidence="6" key="1">
    <citation type="submission" date="2025-08" db="UniProtKB">
        <authorList>
            <consortium name="Ensembl"/>
        </authorList>
    </citation>
    <scope>IDENTIFICATION</scope>
</reference>
<dbReference type="Pfam" id="PF01092">
    <property type="entry name" value="Ribosomal_S6e"/>
    <property type="match status" value="1"/>
</dbReference>
<name>A0A8C3YSW2_9CETA</name>
<evidence type="ECO:0000313" key="7">
    <source>
        <dbReference type="Proteomes" id="UP000694540"/>
    </source>
</evidence>
<organism evidence="6 7">
    <name type="scientific">Catagonus wagneri</name>
    <name type="common">Chacoan peccary</name>
    <dbReference type="NCBI Taxonomy" id="51154"/>
    <lineage>
        <taxon>Eukaryota</taxon>
        <taxon>Metazoa</taxon>
        <taxon>Chordata</taxon>
        <taxon>Craniata</taxon>
        <taxon>Vertebrata</taxon>
        <taxon>Euteleostomi</taxon>
        <taxon>Mammalia</taxon>
        <taxon>Eutheria</taxon>
        <taxon>Laurasiatheria</taxon>
        <taxon>Artiodactyla</taxon>
        <taxon>Suina</taxon>
        <taxon>Tayassuidae</taxon>
        <taxon>Catagonus</taxon>
    </lineage>
</organism>
<sequence length="88" mass="10037">MKLNISFLPTGCQKLIEVDNEQELRTFYEKCMSTEVAADALGAEWKGYVGRRVFLDSILLCLVTWGLKELSESTNFSFSLRKMMSVSM</sequence>
<evidence type="ECO:0000256" key="3">
    <source>
        <dbReference type="ARBA" id="ARBA00023274"/>
    </source>
</evidence>
<dbReference type="SMART" id="SM01405">
    <property type="entry name" value="Ribosomal_S6e"/>
    <property type="match status" value="1"/>
</dbReference>
<dbReference type="Proteomes" id="UP000694540">
    <property type="component" value="Unplaced"/>
</dbReference>
<dbReference type="GO" id="GO:0003735">
    <property type="term" value="F:structural constituent of ribosome"/>
    <property type="evidence" value="ECO:0007669"/>
    <property type="project" value="InterPro"/>
</dbReference>
<comment type="similarity">
    <text evidence="1">Belongs to the eukaryotic ribosomal protein eS6 family.</text>
</comment>
<keyword evidence="3" id="KW-0687">Ribonucleoprotein</keyword>
<evidence type="ECO:0000256" key="5">
    <source>
        <dbReference type="ARBA" id="ARBA00035403"/>
    </source>
</evidence>
<dbReference type="GeneTree" id="ENSGT00390000009819"/>
<accession>A0A8C3YSW2</accession>
<evidence type="ECO:0000256" key="4">
    <source>
        <dbReference type="ARBA" id="ARBA00035278"/>
    </source>
</evidence>
<dbReference type="InterPro" id="IPR001377">
    <property type="entry name" value="Ribosomal_eS6"/>
</dbReference>
<dbReference type="GO" id="GO:0006412">
    <property type="term" value="P:translation"/>
    <property type="evidence" value="ECO:0007669"/>
    <property type="project" value="InterPro"/>
</dbReference>
<keyword evidence="2" id="KW-0689">Ribosomal protein</keyword>
<keyword evidence="7" id="KW-1185">Reference proteome</keyword>
<evidence type="ECO:0000313" key="6">
    <source>
        <dbReference type="Ensembl" id="ENSCWAP00000027906.1"/>
    </source>
</evidence>
<dbReference type="GO" id="GO:0005840">
    <property type="term" value="C:ribosome"/>
    <property type="evidence" value="ECO:0007669"/>
    <property type="project" value="UniProtKB-KW"/>
</dbReference>
<reference evidence="6" key="2">
    <citation type="submission" date="2025-09" db="UniProtKB">
        <authorList>
            <consortium name="Ensembl"/>
        </authorList>
    </citation>
    <scope>IDENTIFICATION</scope>
</reference>
<dbReference type="Ensembl" id="ENSCWAT00000030248.1">
    <property type="protein sequence ID" value="ENSCWAP00000027906.1"/>
    <property type="gene ID" value="ENSCWAG00000021040.1"/>
</dbReference>